<dbReference type="PANTHER" id="PTHR45825:SF11">
    <property type="entry name" value="ALPHA AMYLASE DOMAIN-CONTAINING PROTEIN"/>
    <property type="match status" value="1"/>
</dbReference>
<comment type="function">
    <text evidence="2 8">Synthesizes alpha-1,4-glucan chains using ADP-glucose.</text>
</comment>
<dbReference type="OrthoDB" id="9808590at2"/>
<feature type="binding site" evidence="8">
    <location>
        <position position="15"/>
    </location>
    <ligand>
        <name>ADP-alpha-D-glucose</name>
        <dbReference type="ChEBI" id="CHEBI:57498"/>
    </ligand>
</feature>
<dbReference type="SUPFAM" id="SSF53756">
    <property type="entry name" value="UDP-Glycosyltransferase/glycogen phosphorylase"/>
    <property type="match status" value="1"/>
</dbReference>
<sequence>MNIVHISAECYPYAKAGGLGDVVGALPKYLNQSGHRSHVIIPFYYNNKLKKANKTLVYESNALLGGEPFIFRVYKIDDSQDFDLFVIDIPGRFDRPGVYIDPWSGHAYWDEKERFFSFQIAALEWLKIQDEKPDIIHSHDHHTGLIPFMMSQAFRFEKFRETPSVLTIHNGEYQGRYNRDDYDLLPAFNLENLGLLDWDGALNSLAAGIKSAWKVTTVSEGYMNELLEYCHGLEQLLRHEKEKTTGIVNGIDSDVWNPADDPYISDHFSVKNFKTGKKKNKKVLCDEFSINHNRPLFSFIGRLVREKGADLLPGLIKSCHENGIEASFLVLGTGDPGLHQIFENLQSDYVGYFDTRLEYNEKLAHQIYAGSDFLLMPSRVEPCGLNQLYAMRYGTIPVVRKTGGLADTVIDFEEKNGYGVVFDEFDQKEAVEAVKRGVELFNIKQLFNKKVKQVMSLDYSWKSSTGNYIKLYHSLLNK</sequence>
<dbReference type="HAMAP" id="MF_00484">
    <property type="entry name" value="Glycogen_synth"/>
    <property type="match status" value="1"/>
</dbReference>
<evidence type="ECO:0000259" key="9">
    <source>
        <dbReference type="Pfam" id="PF00534"/>
    </source>
</evidence>
<dbReference type="InterPro" id="IPR011835">
    <property type="entry name" value="GS/SS"/>
</dbReference>
<dbReference type="NCBIfam" id="TIGR02095">
    <property type="entry name" value="glgA"/>
    <property type="match status" value="1"/>
</dbReference>
<dbReference type="UniPathway" id="UPA00164"/>
<evidence type="ECO:0000256" key="2">
    <source>
        <dbReference type="ARBA" id="ARBA00002764"/>
    </source>
</evidence>
<dbReference type="InterPro" id="IPR013534">
    <property type="entry name" value="Starch_synth_cat_dom"/>
</dbReference>
<protein>
    <recommendedName>
        <fullName evidence="8">Glycogen synthase</fullName>
        <ecNumber evidence="8">2.4.1.21</ecNumber>
    </recommendedName>
    <alternativeName>
        <fullName evidence="8">Starch [bacterial glycogen] synthase</fullName>
    </alternativeName>
</protein>
<evidence type="ECO:0000256" key="8">
    <source>
        <dbReference type="HAMAP-Rule" id="MF_00484"/>
    </source>
</evidence>
<dbReference type="Gene3D" id="3.40.50.2000">
    <property type="entry name" value="Glycogen Phosphorylase B"/>
    <property type="match status" value="2"/>
</dbReference>
<evidence type="ECO:0000313" key="12">
    <source>
        <dbReference type="Proteomes" id="UP000233398"/>
    </source>
</evidence>
<feature type="domain" description="Starch synthase catalytic" evidence="10">
    <location>
        <begin position="2"/>
        <end position="239"/>
    </location>
</feature>
<gene>
    <name evidence="8" type="primary">glgA</name>
    <name evidence="11" type="ORF">CWD77_02180</name>
</gene>
<dbReference type="RefSeq" id="WP_101071587.1">
    <property type="nucleotide sequence ID" value="NZ_PISP01000001.1"/>
</dbReference>
<evidence type="ECO:0000256" key="7">
    <source>
        <dbReference type="ARBA" id="ARBA00023056"/>
    </source>
</evidence>
<dbReference type="InterPro" id="IPR001296">
    <property type="entry name" value="Glyco_trans_1"/>
</dbReference>
<dbReference type="EMBL" id="PISP01000001">
    <property type="protein sequence ID" value="PKD44297.1"/>
    <property type="molecule type" value="Genomic_DNA"/>
</dbReference>
<keyword evidence="7 8" id="KW-0320">Glycogen biosynthesis</keyword>
<dbReference type="PANTHER" id="PTHR45825">
    <property type="entry name" value="GRANULE-BOUND STARCH SYNTHASE 1, CHLOROPLASTIC/AMYLOPLASTIC"/>
    <property type="match status" value="1"/>
</dbReference>
<comment type="similarity">
    <text evidence="4 8">Belongs to the glycosyltransferase 1 family. Bacterial/plant glycogen synthase subfamily.</text>
</comment>
<reference evidence="11 12" key="1">
    <citation type="submission" date="2017-11" db="EMBL/GenBank/DDBJ databases">
        <title>Rhodohalobacter 15182 sp. nov., isolated from a salt lake.</title>
        <authorList>
            <person name="Han S."/>
        </authorList>
    </citation>
    <scope>NUCLEOTIDE SEQUENCE [LARGE SCALE GENOMIC DNA]</scope>
    <source>
        <strain evidence="11 12">15182</strain>
    </source>
</reference>
<dbReference type="AlphaFoldDB" id="A0A2N0VJC5"/>
<evidence type="ECO:0000256" key="4">
    <source>
        <dbReference type="ARBA" id="ARBA00010281"/>
    </source>
</evidence>
<evidence type="ECO:0000256" key="1">
    <source>
        <dbReference type="ARBA" id="ARBA00001478"/>
    </source>
</evidence>
<comment type="pathway">
    <text evidence="3 8">Glycan biosynthesis; glycogen biosynthesis.</text>
</comment>
<comment type="catalytic activity">
    <reaction evidence="1 8">
        <text>[(1-&gt;4)-alpha-D-glucosyl](n) + ADP-alpha-D-glucose = [(1-&gt;4)-alpha-D-glucosyl](n+1) + ADP + H(+)</text>
        <dbReference type="Rhea" id="RHEA:18189"/>
        <dbReference type="Rhea" id="RHEA-COMP:9584"/>
        <dbReference type="Rhea" id="RHEA-COMP:9587"/>
        <dbReference type="ChEBI" id="CHEBI:15378"/>
        <dbReference type="ChEBI" id="CHEBI:15444"/>
        <dbReference type="ChEBI" id="CHEBI:57498"/>
        <dbReference type="ChEBI" id="CHEBI:456216"/>
        <dbReference type="EC" id="2.4.1.21"/>
    </reaction>
</comment>
<evidence type="ECO:0000256" key="3">
    <source>
        <dbReference type="ARBA" id="ARBA00004964"/>
    </source>
</evidence>
<name>A0A2N0VJC5_9BACT</name>
<feature type="domain" description="Glycosyl transferase family 1" evidence="9">
    <location>
        <begin position="288"/>
        <end position="436"/>
    </location>
</feature>
<keyword evidence="12" id="KW-1185">Reference proteome</keyword>
<keyword evidence="5 8" id="KW-0328">Glycosyltransferase</keyword>
<dbReference type="CDD" id="cd03791">
    <property type="entry name" value="GT5_Glycogen_synthase_DULL1-like"/>
    <property type="match status" value="1"/>
</dbReference>
<evidence type="ECO:0000256" key="5">
    <source>
        <dbReference type="ARBA" id="ARBA00022676"/>
    </source>
</evidence>
<dbReference type="GO" id="GO:0004373">
    <property type="term" value="F:alpha-1,4-glucan glucosyltransferase (UDP-glucose donor) activity"/>
    <property type="evidence" value="ECO:0007669"/>
    <property type="project" value="InterPro"/>
</dbReference>
<dbReference type="GO" id="GO:0009011">
    <property type="term" value="F:alpha-1,4-glucan glucosyltransferase (ADP-glucose donor) activity"/>
    <property type="evidence" value="ECO:0007669"/>
    <property type="project" value="UniProtKB-UniRule"/>
</dbReference>
<proteinExistence type="inferred from homology"/>
<dbReference type="Pfam" id="PF08323">
    <property type="entry name" value="Glyco_transf_5"/>
    <property type="match status" value="1"/>
</dbReference>
<organism evidence="11 12">
    <name type="scientific">Rhodohalobacter barkolensis</name>
    <dbReference type="NCBI Taxonomy" id="2053187"/>
    <lineage>
        <taxon>Bacteria</taxon>
        <taxon>Pseudomonadati</taxon>
        <taxon>Balneolota</taxon>
        <taxon>Balneolia</taxon>
        <taxon>Balneolales</taxon>
        <taxon>Balneolaceae</taxon>
        <taxon>Rhodohalobacter</taxon>
    </lineage>
</organism>
<accession>A0A2N0VJC5</accession>
<evidence type="ECO:0000313" key="11">
    <source>
        <dbReference type="EMBL" id="PKD44297.1"/>
    </source>
</evidence>
<keyword evidence="6 8" id="KW-0808">Transferase</keyword>
<dbReference type="EC" id="2.4.1.21" evidence="8"/>
<dbReference type="Pfam" id="PF00534">
    <property type="entry name" value="Glycos_transf_1"/>
    <property type="match status" value="1"/>
</dbReference>
<evidence type="ECO:0000259" key="10">
    <source>
        <dbReference type="Pfam" id="PF08323"/>
    </source>
</evidence>
<comment type="caution">
    <text evidence="11">The sequence shown here is derived from an EMBL/GenBank/DDBJ whole genome shotgun (WGS) entry which is preliminary data.</text>
</comment>
<dbReference type="Proteomes" id="UP000233398">
    <property type="component" value="Unassembled WGS sequence"/>
</dbReference>
<evidence type="ECO:0000256" key="6">
    <source>
        <dbReference type="ARBA" id="ARBA00022679"/>
    </source>
</evidence>
<dbReference type="GO" id="GO:0005978">
    <property type="term" value="P:glycogen biosynthetic process"/>
    <property type="evidence" value="ECO:0007669"/>
    <property type="project" value="UniProtKB-UniRule"/>
</dbReference>